<reference evidence="2 3" key="1">
    <citation type="journal article" date="2013" name="Genome Biol.">
        <title>Genome of Acanthamoeba castellanii highlights extensive lateral gene transfer and early evolution of tyrosine kinase signaling.</title>
        <authorList>
            <person name="Clarke M."/>
            <person name="Lohan A.J."/>
            <person name="Liu B."/>
            <person name="Lagkouvardos I."/>
            <person name="Roy S."/>
            <person name="Zafar N."/>
            <person name="Bertelli C."/>
            <person name="Schilde C."/>
            <person name="Kianianmomeni A."/>
            <person name="Burglin T.R."/>
            <person name="Frech C."/>
            <person name="Turcotte B."/>
            <person name="Kopec K.O."/>
            <person name="Synnott J.M."/>
            <person name="Choo C."/>
            <person name="Paponov I."/>
            <person name="Finkler A."/>
            <person name="Soon Heng Tan C."/>
            <person name="Hutchins A.P."/>
            <person name="Weinmeier T."/>
            <person name="Rattei T."/>
            <person name="Chu J.S."/>
            <person name="Gimenez G."/>
            <person name="Irimia M."/>
            <person name="Rigden D.J."/>
            <person name="Fitzpatrick D.A."/>
            <person name="Lorenzo-Morales J."/>
            <person name="Bateman A."/>
            <person name="Chiu C.H."/>
            <person name="Tang P."/>
            <person name="Hegemann P."/>
            <person name="Fromm H."/>
            <person name="Raoult D."/>
            <person name="Greub G."/>
            <person name="Miranda-Saavedra D."/>
            <person name="Chen N."/>
            <person name="Nash P."/>
            <person name="Ginger M.L."/>
            <person name="Horn M."/>
            <person name="Schaap P."/>
            <person name="Caler L."/>
            <person name="Loftus B."/>
        </authorList>
    </citation>
    <scope>NUCLEOTIDE SEQUENCE [LARGE SCALE GENOMIC DNA]</scope>
    <source>
        <strain evidence="2 3">Neff</strain>
    </source>
</reference>
<evidence type="ECO:0000313" key="3">
    <source>
        <dbReference type="Proteomes" id="UP000011083"/>
    </source>
</evidence>
<dbReference type="AlphaFoldDB" id="L8GJX9"/>
<accession>L8GJX9</accession>
<name>L8GJX9_ACACF</name>
<sequence>MNVDQGRIELEPLVWVEGNWKRPSSDLPLRRVARAVYSGFVLRFPDGLPEGIRLKIDSAHYHQGNDADHKTTDEEETWILPTYFLGGELSTPRGVGCREREKLKEGDNQLRINAIDDEHDFLALTKPSVRIKIKPTCSSCHQSSGAFTLKLWIVDKQGSIIAQGHYHLGKVIANASTKRRCQKTEAAQGEPPKKRRRTKAAGRQPLSPGLTSSAPTSPVSAASSRPPFRNIMPAPDLWAFQPLPGVLWPPLGPAPPPSVVQPHADPIQSPVPSGGGTSSPAPSPSPMSSPVSCVDTSPLSIELEGFSTRGLANSPETAETCARESLEDEFNDLGPDLLNLDPYLIAELLEGFEREKALKY</sequence>
<protein>
    <submittedName>
        <fullName evidence="2">Uncharacterized protein</fullName>
    </submittedName>
</protein>
<dbReference type="RefSeq" id="XP_004335403.1">
    <property type="nucleotide sequence ID" value="XM_004335355.1"/>
</dbReference>
<keyword evidence="3" id="KW-1185">Reference proteome</keyword>
<dbReference type="GeneID" id="14914059"/>
<dbReference type="KEGG" id="acan:ACA1_243400"/>
<evidence type="ECO:0000313" key="2">
    <source>
        <dbReference type="EMBL" id="ELR13390.1"/>
    </source>
</evidence>
<dbReference type="Proteomes" id="UP000011083">
    <property type="component" value="Unassembled WGS sequence"/>
</dbReference>
<dbReference type="EMBL" id="KB008093">
    <property type="protein sequence ID" value="ELR13390.1"/>
    <property type="molecule type" value="Genomic_DNA"/>
</dbReference>
<gene>
    <name evidence="2" type="ORF">ACA1_243400</name>
</gene>
<dbReference type="VEuPathDB" id="AmoebaDB:ACA1_243400"/>
<feature type="region of interest" description="Disordered" evidence="1">
    <location>
        <begin position="257"/>
        <end position="294"/>
    </location>
</feature>
<feature type="region of interest" description="Disordered" evidence="1">
    <location>
        <begin position="179"/>
        <end position="227"/>
    </location>
</feature>
<organism evidence="2 3">
    <name type="scientific">Acanthamoeba castellanii (strain ATCC 30010 / Neff)</name>
    <dbReference type="NCBI Taxonomy" id="1257118"/>
    <lineage>
        <taxon>Eukaryota</taxon>
        <taxon>Amoebozoa</taxon>
        <taxon>Discosea</taxon>
        <taxon>Longamoebia</taxon>
        <taxon>Centramoebida</taxon>
        <taxon>Acanthamoebidae</taxon>
        <taxon>Acanthamoeba</taxon>
    </lineage>
</organism>
<feature type="compositionally biased region" description="Low complexity" evidence="1">
    <location>
        <begin position="212"/>
        <end position="227"/>
    </location>
</feature>
<evidence type="ECO:0000256" key="1">
    <source>
        <dbReference type="SAM" id="MobiDB-lite"/>
    </source>
</evidence>
<proteinExistence type="predicted"/>